<proteinExistence type="predicted"/>
<evidence type="ECO:0000256" key="1">
    <source>
        <dbReference type="SAM" id="SignalP"/>
    </source>
</evidence>
<feature type="chain" id="PRO_5002137466" evidence="1">
    <location>
        <begin position="22"/>
        <end position="56"/>
    </location>
</feature>
<accession>A0A0C1QJ17</accession>
<dbReference type="AlphaFoldDB" id="A0A0C1QJ17"/>
<dbReference type="OrthoDB" id="9948272at2"/>
<name>A0A0C1QJ17_9RICK</name>
<dbReference type="Proteomes" id="UP000031258">
    <property type="component" value="Unassembled WGS sequence"/>
</dbReference>
<dbReference type="EMBL" id="JSWE01000220">
    <property type="protein sequence ID" value="KIE04203.1"/>
    <property type="molecule type" value="Genomic_DNA"/>
</dbReference>
<protein>
    <submittedName>
        <fullName evidence="2">Uncharacterized protein</fullName>
    </submittedName>
</protein>
<dbReference type="RefSeq" id="WP_161791863.1">
    <property type="nucleotide sequence ID" value="NZ_JSWE01000220.1"/>
</dbReference>
<keyword evidence="3" id="KW-1185">Reference proteome</keyword>
<gene>
    <name evidence="2" type="ORF">NF27_JC00100</name>
</gene>
<organism evidence="2 3">
    <name type="scientific">Candidatus Jidaibacter acanthamoebae</name>
    <dbReference type="NCBI Taxonomy" id="86105"/>
    <lineage>
        <taxon>Bacteria</taxon>
        <taxon>Pseudomonadati</taxon>
        <taxon>Pseudomonadota</taxon>
        <taxon>Alphaproteobacteria</taxon>
        <taxon>Rickettsiales</taxon>
        <taxon>Candidatus Midichloriaceae</taxon>
        <taxon>Candidatus Jidaibacter</taxon>
    </lineage>
</organism>
<keyword evidence="1" id="KW-0732">Signal</keyword>
<evidence type="ECO:0000313" key="2">
    <source>
        <dbReference type="EMBL" id="KIE04203.1"/>
    </source>
</evidence>
<sequence length="56" mass="6118">MFILKKAFILGALAVSMFVLSNPQSFDVKFFSNFQSTIPTSFNNTILLSQGIGNGD</sequence>
<comment type="caution">
    <text evidence="2">The sequence shown here is derived from an EMBL/GenBank/DDBJ whole genome shotgun (WGS) entry which is preliminary data.</text>
</comment>
<evidence type="ECO:0000313" key="3">
    <source>
        <dbReference type="Proteomes" id="UP000031258"/>
    </source>
</evidence>
<feature type="signal peptide" evidence="1">
    <location>
        <begin position="1"/>
        <end position="21"/>
    </location>
</feature>
<reference evidence="2 3" key="1">
    <citation type="submission" date="2014-11" db="EMBL/GenBank/DDBJ databases">
        <title>A Rickettsiales Symbiont of Amoebae With Ancient Features.</title>
        <authorList>
            <person name="Schulz F."/>
            <person name="Martijn J."/>
            <person name="Wascher F."/>
            <person name="Kostanjsek R."/>
            <person name="Ettema T.J."/>
            <person name="Horn M."/>
        </authorList>
    </citation>
    <scope>NUCLEOTIDE SEQUENCE [LARGE SCALE GENOMIC DNA]</scope>
    <source>
        <strain evidence="2 3">UWC36</strain>
    </source>
</reference>